<name>A0AAW1SMG0_9CHLO</name>
<accession>A0AAW1SMG0</accession>
<evidence type="ECO:0000313" key="2">
    <source>
        <dbReference type="EMBL" id="KAK9850086.1"/>
    </source>
</evidence>
<dbReference type="EMBL" id="JALJOV010001305">
    <property type="protein sequence ID" value="KAK9850086.1"/>
    <property type="molecule type" value="Genomic_DNA"/>
</dbReference>
<feature type="compositionally biased region" description="Basic residues" evidence="1">
    <location>
        <begin position="52"/>
        <end position="61"/>
    </location>
</feature>
<feature type="region of interest" description="Disordered" evidence="1">
    <location>
        <begin position="50"/>
        <end position="79"/>
    </location>
</feature>
<keyword evidence="3" id="KW-1185">Reference proteome</keyword>
<reference evidence="2 3" key="1">
    <citation type="journal article" date="2024" name="Nat. Commun.">
        <title>Phylogenomics reveals the evolutionary origins of lichenization in chlorophyte algae.</title>
        <authorList>
            <person name="Puginier C."/>
            <person name="Libourel C."/>
            <person name="Otte J."/>
            <person name="Skaloud P."/>
            <person name="Haon M."/>
            <person name="Grisel S."/>
            <person name="Petersen M."/>
            <person name="Berrin J.G."/>
            <person name="Delaux P.M."/>
            <person name="Dal Grande F."/>
            <person name="Keller J."/>
        </authorList>
    </citation>
    <scope>NUCLEOTIDE SEQUENCE [LARGE SCALE GENOMIC DNA]</scope>
    <source>
        <strain evidence="2 3">SAG 2523</strain>
    </source>
</reference>
<protein>
    <submittedName>
        <fullName evidence="2">Uncharacterized protein</fullName>
    </submittedName>
</protein>
<dbReference type="Proteomes" id="UP001485043">
    <property type="component" value="Unassembled WGS sequence"/>
</dbReference>
<comment type="caution">
    <text evidence="2">The sequence shown here is derived from an EMBL/GenBank/DDBJ whole genome shotgun (WGS) entry which is preliminary data.</text>
</comment>
<evidence type="ECO:0000313" key="3">
    <source>
        <dbReference type="Proteomes" id="UP001485043"/>
    </source>
</evidence>
<gene>
    <name evidence="2" type="ORF">WJX84_000087</name>
</gene>
<proteinExistence type="predicted"/>
<sequence>MMVSARLSVGGQRGPSQMAHLPTAEEARLHWLHGYAAAWLGLEAAQEEAGTAKKRVSKVAKARQPPRQLARVCPRPDGSRLPAPPLWPLLDIHPAPQAAPASQEQLGIQVKAIIDLLLSADLNTPDTGRAEVPASFASAQKSTVGA</sequence>
<dbReference type="AlphaFoldDB" id="A0AAW1SMG0"/>
<organism evidence="2 3">
    <name type="scientific">Apatococcus fuscideae</name>
    <dbReference type="NCBI Taxonomy" id="2026836"/>
    <lineage>
        <taxon>Eukaryota</taxon>
        <taxon>Viridiplantae</taxon>
        <taxon>Chlorophyta</taxon>
        <taxon>core chlorophytes</taxon>
        <taxon>Trebouxiophyceae</taxon>
        <taxon>Chlorellales</taxon>
        <taxon>Chlorellaceae</taxon>
        <taxon>Apatococcus</taxon>
    </lineage>
</organism>
<evidence type="ECO:0000256" key="1">
    <source>
        <dbReference type="SAM" id="MobiDB-lite"/>
    </source>
</evidence>